<dbReference type="AlphaFoldDB" id="X1PAB5"/>
<dbReference type="InterPro" id="IPR011054">
    <property type="entry name" value="Rudment_hybrid_motif"/>
</dbReference>
<dbReference type="GO" id="GO:0016874">
    <property type="term" value="F:ligase activity"/>
    <property type="evidence" value="ECO:0007669"/>
    <property type="project" value="UniProtKB-KW"/>
</dbReference>
<dbReference type="PANTHER" id="PTHR48095:SF2">
    <property type="entry name" value="BIOTIN CARBOXYLASE, CHLOROPLASTIC"/>
    <property type="match status" value="1"/>
</dbReference>
<feature type="non-terminal residue" evidence="6">
    <location>
        <position position="1"/>
    </location>
</feature>
<protein>
    <recommendedName>
        <fullName evidence="7">ATP-grasp domain-containing protein</fullName>
    </recommendedName>
</protein>
<evidence type="ECO:0000313" key="6">
    <source>
        <dbReference type="EMBL" id="GAI52793.1"/>
    </source>
</evidence>
<dbReference type="FunFam" id="3.30.1490.20:FF:000018">
    <property type="entry name" value="Biotin carboxylase"/>
    <property type="match status" value="1"/>
</dbReference>
<dbReference type="PROSITE" id="PS50979">
    <property type="entry name" value="BC"/>
    <property type="match status" value="1"/>
</dbReference>
<dbReference type="Gene3D" id="3.30.470.20">
    <property type="entry name" value="ATP-grasp fold, B domain"/>
    <property type="match status" value="1"/>
</dbReference>
<dbReference type="Gene3D" id="3.30.1490.20">
    <property type="entry name" value="ATP-grasp fold, A domain"/>
    <property type="match status" value="1"/>
</dbReference>
<accession>X1PAB5</accession>
<dbReference type="Pfam" id="PF02786">
    <property type="entry name" value="CPSase_L_D2"/>
    <property type="match status" value="1"/>
</dbReference>
<dbReference type="InterPro" id="IPR051602">
    <property type="entry name" value="ACC_Biotin_Carboxylase"/>
</dbReference>
<proteinExistence type="predicted"/>
<dbReference type="InterPro" id="IPR005479">
    <property type="entry name" value="CPAse_ATP-bd"/>
</dbReference>
<evidence type="ECO:0000259" key="5">
    <source>
        <dbReference type="PROSITE" id="PS50979"/>
    </source>
</evidence>
<dbReference type="EMBL" id="BARV01037634">
    <property type="protein sequence ID" value="GAI52793.1"/>
    <property type="molecule type" value="Genomic_DNA"/>
</dbReference>
<feature type="non-terminal residue" evidence="6">
    <location>
        <position position="216"/>
    </location>
</feature>
<dbReference type="GO" id="GO:0005524">
    <property type="term" value="F:ATP binding"/>
    <property type="evidence" value="ECO:0007669"/>
    <property type="project" value="UniProtKB-KW"/>
</dbReference>
<dbReference type="InterPro" id="IPR011761">
    <property type="entry name" value="ATP-grasp"/>
</dbReference>
<dbReference type="GO" id="GO:0046872">
    <property type="term" value="F:metal ion binding"/>
    <property type="evidence" value="ECO:0007669"/>
    <property type="project" value="InterPro"/>
</dbReference>
<dbReference type="SUPFAM" id="SSF56059">
    <property type="entry name" value="Glutathione synthetase ATP-binding domain-like"/>
    <property type="match status" value="1"/>
</dbReference>
<gene>
    <name evidence="6" type="ORF">S06H3_58178</name>
</gene>
<dbReference type="InterPro" id="IPR011764">
    <property type="entry name" value="Biotin_carboxylation_dom"/>
</dbReference>
<organism evidence="6">
    <name type="scientific">marine sediment metagenome</name>
    <dbReference type="NCBI Taxonomy" id="412755"/>
    <lineage>
        <taxon>unclassified sequences</taxon>
        <taxon>metagenomes</taxon>
        <taxon>ecological metagenomes</taxon>
    </lineage>
</organism>
<dbReference type="SUPFAM" id="SSF51246">
    <property type="entry name" value="Rudiment single hybrid motif"/>
    <property type="match status" value="1"/>
</dbReference>
<keyword evidence="2" id="KW-0547">Nucleotide-binding</keyword>
<evidence type="ECO:0008006" key="7">
    <source>
        <dbReference type="Google" id="ProtNLM"/>
    </source>
</evidence>
<keyword evidence="1" id="KW-0436">Ligase</keyword>
<keyword evidence="3" id="KW-0067">ATP-binding</keyword>
<dbReference type="PROSITE" id="PS00866">
    <property type="entry name" value="CPSASE_1"/>
    <property type="match status" value="1"/>
</dbReference>
<dbReference type="PANTHER" id="PTHR48095">
    <property type="entry name" value="PYRUVATE CARBOXYLASE SUBUNIT A"/>
    <property type="match status" value="1"/>
</dbReference>
<dbReference type="InterPro" id="IPR013815">
    <property type="entry name" value="ATP_grasp_subdomain_1"/>
</dbReference>
<feature type="domain" description="Biotin carboxylation" evidence="5">
    <location>
        <begin position="1"/>
        <end position="216"/>
    </location>
</feature>
<evidence type="ECO:0000256" key="2">
    <source>
        <dbReference type="ARBA" id="ARBA00022741"/>
    </source>
</evidence>
<dbReference type="PROSITE" id="PS00867">
    <property type="entry name" value="CPSASE_2"/>
    <property type="match status" value="1"/>
</dbReference>
<sequence length="216" mass="24319">KVIEDIAEAKKIAQKIGYPVIIKAAAGGGGKGLRVVRSTTNLEEQFPIAQNEAKTAFGDSSIYLEKYLLKARHIEIQVVGDKKGNVLAFGERECSIQRKHQKLLEETPSPFIDEKLRRKLIKAVQEAAHFIGYQSLGTFEFLVDERKKFYFMEVNTRVQVEHPITEMVYAIDLIKEQIKIAAGDKLSFSPHLRLHGHSIECRINAEDAETFIPSPG</sequence>
<evidence type="ECO:0000256" key="1">
    <source>
        <dbReference type="ARBA" id="ARBA00022598"/>
    </source>
</evidence>
<feature type="domain" description="ATP-grasp" evidence="4">
    <location>
        <begin position="2"/>
        <end position="182"/>
    </location>
</feature>
<dbReference type="PROSITE" id="PS50975">
    <property type="entry name" value="ATP_GRASP"/>
    <property type="match status" value="1"/>
</dbReference>
<evidence type="ECO:0000256" key="3">
    <source>
        <dbReference type="ARBA" id="ARBA00022840"/>
    </source>
</evidence>
<evidence type="ECO:0000259" key="4">
    <source>
        <dbReference type="PROSITE" id="PS50975"/>
    </source>
</evidence>
<reference evidence="6" key="1">
    <citation type="journal article" date="2014" name="Front. Microbiol.">
        <title>High frequency of phylogenetically diverse reductive dehalogenase-homologous genes in deep subseafloor sedimentary metagenomes.</title>
        <authorList>
            <person name="Kawai M."/>
            <person name="Futagami T."/>
            <person name="Toyoda A."/>
            <person name="Takaki Y."/>
            <person name="Nishi S."/>
            <person name="Hori S."/>
            <person name="Arai W."/>
            <person name="Tsubouchi T."/>
            <person name="Morono Y."/>
            <person name="Uchiyama I."/>
            <person name="Ito T."/>
            <person name="Fujiyama A."/>
            <person name="Inagaki F."/>
            <person name="Takami H."/>
        </authorList>
    </citation>
    <scope>NUCLEOTIDE SEQUENCE</scope>
    <source>
        <strain evidence="6">Expedition CK06-06</strain>
    </source>
</reference>
<name>X1PAB5_9ZZZZ</name>
<comment type="caution">
    <text evidence="6">The sequence shown here is derived from an EMBL/GenBank/DDBJ whole genome shotgun (WGS) entry which is preliminary data.</text>
</comment>